<sequence length="90" mass="10337">MALYYILKPMDIHSYHCEGLVWNILDGIYPHQYDGYSVGQQSVIYNGEVYNQELTEVAELITSPEAIKNNLAVAFLTKLFISGFSYVLRR</sequence>
<evidence type="ECO:0000313" key="2">
    <source>
        <dbReference type="Proteomes" id="UP000358010"/>
    </source>
</evidence>
<proteinExistence type="predicted"/>
<dbReference type="AlphaFoldDB" id="A0A485J6P7"/>
<organism evidence="1 2">
    <name type="scientific">Escherichia coli</name>
    <dbReference type="NCBI Taxonomy" id="562"/>
    <lineage>
        <taxon>Bacteria</taxon>
        <taxon>Pseudomonadati</taxon>
        <taxon>Pseudomonadota</taxon>
        <taxon>Gammaproteobacteria</taxon>
        <taxon>Enterobacterales</taxon>
        <taxon>Enterobacteriaceae</taxon>
        <taxon>Escherichia</taxon>
    </lineage>
</organism>
<name>A0A485J6P7_ECOLX</name>
<gene>
    <name evidence="1" type="primary">yidL</name>
    <name evidence="1" type="ORF">NCTC10974_00032</name>
</gene>
<keyword evidence="1" id="KW-0238">DNA-binding</keyword>
<accession>A0A485J6P7</accession>
<protein>
    <submittedName>
        <fullName evidence="1">DNA-binding transcriptional regulator</fullName>
    </submittedName>
</protein>
<dbReference type="EMBL" id="CAADJZ010000001">
    <property type="protein sequence ID" value="VFT66619.1"/>
    <property type="molecule type" value="Genomic_DNA"/>
</dbReference>
<evidence type="ECO:0000313" key="1">
    <source>
        <dbReference type="EMBL" id="VFT66619.1"/>
    </source>
</evidence>
<reference evidence="1 2" key="1">
    <citation type="submission" date="2019-03" db="EMBL/GenBank/DDBJ databases">
        <authorList>
            <consortium name="Pathogen Informatics"/>
        </authorList>
    </citation>
    <scope>NUCLEOTIDE SEQUENCE [LARGE SCALE GENOMIC DNA]</scope>
    <source>
        <strain evidence="1 2">NCTC10974</strain>
    </source>
</reference>
<dbReference type="GO" id="GO:0003677">
    <property type="term" value="F:DNA binding"/>
    <property type="evidence" value="ECO:0007669"/>
    <property type="project" value="UniProtKB-KW"/>
</dbReference>
<dbReference type="Proteomes" id="UP000358010">
    <property type="component" value="Unassembled WGS sequence"/>
</dbReference>